<comment type="similarity">
    <text evidence="4">Belongs to the peptidase S26 family.</text>
</comment>
<dbReference type="Gene3D" id="1.25.40.10">
    <property type="entry name" value="Tetratricopeptide repeat domain"/>
    <property type="match status" value="3"/>
</dbReference>
<evidence type="ECO:0000256" key="11">
    <source>
        <dbReference type="ARBA" id="ARBA00022946"/>
    </source>
</evidence>
<dbReference type="Gene3D" id="2.10.109.10">
    <property type="entry name" value="Umud Fragment, subunit A"/>
    <property type="match status" value="1"/>
</dbReference>
<keyword evidence="6" id="KW-0150">Chloroplast</keyword>
<gene>
    <name evidence="17" type="ORF">CJ030_MR6G025926</name>
</gene>
<evidence type="ECO:0000256" key="3">
    <source>
        <dbReference type="ARBA" id="ARBA00004370"/>
    </source>
</evidence>
<dbReference type="PROSITE" id="PS51375">
    <property type="entry name" value="PPR"/>
    <property type="match status" value="10"/>
</dbReference>
<dbReference type="OrthoDB" id="185373at2759"/>
<dbReference type="SUPFAM" id="SSF51306">
    <property type="entry name" value="LexA/Signal peptidase"/>
    <property type="match status" value="1"/>
</dbReference>
<protein>
    <recommendedName>
        <fullName evidence="5">signal peptidase I</fullName>
        <ecNumber evidence="5">3.4.21.89</ecNumber>
    </recommendedName>
</protein>
<evidence type="ECO:0000256" key="7">
    <source>
        <dbReference type="ARBA" id="ARBA00022640"/>
    </source>
</evidence>
<evidence type="ECO:0000313" key="18">
    <source>
        <dbReference type="Proteomes" id="UP000516437"/>
    </source>
</evidence>
<feature type="repeat" description="PPR" evidence="14">
    <location>
        <begin position="431"/>
        <end position="465"/>
    </location>
</feature>
<feature type="region of interest" description="Disordered" evidence="15">
    <location>
        <begin position="670"/>
        <end position="708"/>
    </location>
</feature>
<dbReference type="InterPro" id="IPR000223">
    <property type="entry name" value="Pept_S26A_signal_pept_1"/>
</dbReference>
<dbReference type="InterPro" id="IPR002885">
    <property type="entry name" value="PPR_rpt"/>
</dbReference>
<dbReference type="PROSITE" id="PS00761">
    <property type="entry name" value="SPASE_I_3"/>
    <property type="match status" value="1"/>
</dbReference>
<dbReference type="GO" id="GO:0009534">
    <property type="term" value="C:chloroplast thylakoid"/>
    <property type="evidence" value="ECO:0007669"/>
    <property type="project" value="UniProtKB-ARBA"/>
</dbReference>
<dbReference type="PANTHER" id="PTHR47931">
    <property type="entry name" value="OS01G0228400 PROTEIN"/>
    <property type="match status" value="1"/>
</dbReference>
<feature type="repeat" description="PPR" evidence="14">
    <location>
        <begin position="396"/>
        <end position="430"/>
    </location>
</feature>
<keyword evidence="8" id="KW-0645">Protease</keyword>
<dbReference type="InterPro" id="IPR019533">
    <property type="entry name" value="Peptidase_S26"/>
</dbReference>
<evidence type="ECO:0000256" key="1">
    <source>
        <dbReference type="ARBA" id="ARBA00000677"/>
    </source>
</evidence>
<feature type="active site" evidence="13">
    <location>
        <position position="745"/>
    </location>
</feature>
<evidence type="ECO:0000313" key="17">
    <source>
        <dbReference type="EMBL" id="KAB1209052.1"/>
    </source>
</evidence>
<feature type="compositionally biased region" description="Gly residues" evidence="15">
    <location>
        <begin position="676"/>
        <end position="685"/>
    </location>
</feature>
<dbReference type="InterPro" id="IPR011990">
    <property type="entry name" value="TPR-like_helical_dom_sf"/>
</dbReference>
<proteinExistence type="inferred from homology"/>
<dbReference type="GO" id="GO:0009003">
    <property type="term" value="F:signal peptidase activity"/>
    <property type="evidence" value="ECO:0007669"/>
    <property type="project" value="UniProtKB-EC"/>
</dbReference>
<keyword evidence="12" id="KW-0472">Membrane</keyword>
<evidence type="ECO:0000259" key="16">
    <source>
        <dbReference type="Pfam" id="PF10502"/>
    </source>
</evidence>
<feature type="repeat" description="PPR" evidence="14">
    <location>
        <begin position="326"/>
        <end position="360"/>
    </location>
</feature>
<evidence type="ECO:0000256" key="8">
    <source>
        <dbReference type="ARBA" id="ARBA00022670"/>
    </source>
</evidence>
<comment type="caution">
    <text evidence="17">The sequence shown here is derived from an EMBL/GenBank/DDBJ whole genome shotgun (WGS) entry which is preliminary data.</text>
</comment>
<dbReference type="AlphaFoldDB" id="A0A6A1V873"/>
<evidence type="ECO:0000256" key="4">
    <source>
        <dbReference type="ARBA" id="ARBA00009370"/>
    </source>
</evidence>
<keyword evidence="11" id="KW-0809">Transit peptide</keyword>
<keyword evidence="9" id="KW-0677">Repeat</keyword>
<evidence type="ECO:0000256" key="12">
    <source>
        <dbReference type="ARBA" id="ARBA00023136"/>
    </source>
</evidence>
<evidence type="ECO:0000256" key="15">
    <source>
        <dbReference type="SAM" id="MobiDB-lite"/>
    </source>
</evidence>
<keyword evidence="10" id="KW-0378">Hydrolase</keyword>
<feature type="repeat" description="PPR" evidence="14">
    <location>
        <begin position="185"/>
        <end position="219"/>
    </location>
</feature>
<dbReference type="PROSITE" id="PS00501">
    <property type="entry name" value="SPASE_I_1"/>
    <property type="match status" value="1"/>
</dbReference>
<dbReference type="PRINTS" id="PR00727">
    <property type="entry name" value="LEADERPTASE"/>
</dbReference>
<evidence type="ECO:0000256" key="9">
    <source>
        <dbReference type="ARBA" id="ARBA00022737"/>
    </source>
</evidence>
<dbReference type="Pfam" id="PF13812">
    <property type="entry name" value="PPR_3"/>
    <property type="match status" value="1"/>
</dbReference>
<dbReference type="NCBIfam" id="TIGR00756">
    <property type="entry name" value="PPR"/>
    <property type="match status" value="8"/>
</dbReference>
<dbReference type="InterPro" id="IPR019756">
    <property type="entry name" value="Pept_S26A_signal_pept_1_Ser-AS"/>
</dbReference>
<dbReference type="CDD" id="cd06530">
    <property type="entry name" value="S26_SPase_I"/>
    <property type="match status" value="1"/>
</dbReference>
<evidence type="ECO:0000256" key="13">
    <source>
        <dbReference type="PIRSR" id="PIRSR600223-1"/>
    </source>
</evidence>
<feature type="repeat" description="PPR" evidence="14">
    <location>
        <begin position="256"/>
        <end position="290"/>
    </location>
</feature>
<dbReference type="NCBIfam" id="TIGR02227">
    <property type="entry name" value="sigpep_I_bact"/>
    <property type="match status" value="1"/>
</dbReference>
<dbReference type="Pfam" id="PF10502">
    <property type="entry name" value="Peptidase_S26"/>
    <property type="match status" value="1"/>
</dbReference>
<comment type="subcellular location">
    <subcellularLocation>
        <location evidence="3">Membrane</location>
    </subcellularLocation>
    <subcellularLocation>
        <location evidence="2">Plastid</location>
        <location evidence="2">Chloroplast</location>
    </subcellularLocation>
</comment>
<comment type="catalytic activity">
    <reaction evidence="1">
        <text>Cleavage of hydrophobic, N-terminal signal or leader sequences from secreted and periplasmic proteins.</text>
        <dbReference type="EC" id="3.4.21.89"/>
    </reaction>
</comment>
<evidence type="ECO:0000256" key="6">
    <source>
        <dbReference type="ARBA" id="ARBA00022528"/>
    </source>
</evidence>
<feature type="domain" description="Peptidase S26" evidence="16">
    <location>
        <begin position="718"/>
        <end position="910"/>
    </location>
</feature>
<feature type="repeat" description="PPR" evidence="14">
    <location>
        <begin position="220"/>
        <end position="255"/>
    </location>
</feature>
<feature type="repeat" description="PPR" evidence="14">
    <location>
        <begin position="361"/>
        <end position="395"/>
    </location>
</feature>
<feature type="repeat" description="PPR" evidence="14">
    <location>
        <begin position="466"/>
        <end position="500"/>
    </location>
</feature>
<keyword evidence="18" id="KW-1185">Reference proteome</keyword>
<evidence type="ECO:0000256" key="2">
    <source>
        <dbReference type="ARBA" id="ARBA00004229"/>
    </source>
</evidence>
<feature type="active site" evidence="13">
    <location>
        <position position="795"/>
    </location>
</feature>
<dbReference type="InterPro" id="IPR019758">
    <property type="entry name" value="Pept_S26A_signal_pept_1_CS"/>
</dbReference>
<feature type="region of interest" description="Disordered" evidence="15">
    <location>
        <begin position="76"/>
        <end position="98"/>
    </location>
</feature>
<feature type="repeat" description="PPR" evidence="14">
    <location>
        <begin position="291"/>
        <end position="325"/>
    </location>
</feature>
<dbReference type="Pfam" id="PF13041">
    <property type="entry name" value="PPR_2"/>
    <property type="match status" value="4"/>
</dbReference>
<evidence type="ECO:0000256" key="14">
    <source>
        <dbReference type="PROSITE-ProRule" id="PRU00708"/>
    </source>
</evidence>
<dbReference type="FunFam" id="2.10.109.10:FF:000012">
    <property type="entry name" value="Peptidase/ serine-type peptidase"/>
    <property type="match status" value="1"/>
</dbReference>
<dbReference type="EC" id="3.4.21.89" evidence="5"/>
<dbReference type="GO" id="GO:0006465">
    <property type="term" value="P:signal peptide processing"/>
    <property type="evidence" value="ECO:0007669"/>
    <property type="project" value="InterPro"/>
</dbReference>
<evidence type="ECO:0000256" key="10">
    <source>
        <dbReference type="ARBA" id="ARBA00022801"/>
    </source>
</evidence>
<sequence>MRQAATNHANLSLCALSLHLADTQLKRYNSIYRLLLVIFLGEDTSLAIHIENRKLGPMYGMLGRIQVRLRRKMVQQGIEKQEPHLPKEDQIQSPSSDSQIQSSCPVCLGNHSCQTVRSRTKLMSVLIERKKPQEAHSVFNSIAEEGHRPSLITYTTLVAALTLQKHFKSIPTLILKMEENGLKPDTILFNAMINAFSESGNMEEVMKIFRRMKQSGCKPTTSTFNALIKGYGIIGKPEESLKLLKQMVEEENLKPNDRTYNILVRAWCTNKNIAEAWNVVYTMVASGVQPDVVTYNTLARAYAQNGETSRAERMIPEMQRNKAGPNERTCGIIINGYCKDGNMTDALRFVSRMKDLGVQPNLFVFNSLIKGFLDITDSDGVDEALTLMQEFGIKPDVVTFSTMMDAWSSAGLMDKCQEIFNDMVKAGIEPDIHVFSILAKGFVRAGEPGKAESLLTSMGKYGVHPNVVIFTTIVSGWCNAGKMEHAMRIFEKMCRMGVPPNLKTFETLIWGYGEARQPRKAEELLQIMEEKGVAPEKSTIQLVAETWRTIGLVSEATRFLDYAEKEYQDVQNDKRAEIPKGNLQTSKKQNVVAAYSDLLQMPGVVATNQKGSPIANIRSTLVLKGSEISSESMRHGNISMVLARTGGFGMQPMIICRKQFQGQDSAEDTNVVLESGSGGGGGGGRGDGDEGGDDGQVEKKTGGSGPLPEWFNFTSDDAKTVFVALAVSLAFRSFVAEPRYIPSLSMYPTFDVGDRIVAEKVSYYFRKPCANDIVIFKSPPVLQEVGYTDEDVFIKRIVAKEGDVVEVRKGKLIVNGVERSENFIFEPPSYDMTPIKYPFMLPPPPPPPLPLRPPPPLRGCSMQSHRPRTIRVPENYVFVMGDNRNNSYDSHVWGPLPAKNIIGRSVLRYWPPNRIGGTVLETGCAVDTQESSPATE</sequence>
<dbReference type="InterPro" id="IPR036286">
    <property type="entry name" value="LexA/Signal_pep-like_sf"/>
</dbReference>
<evidence type="ECO:0000256" key="5">
    <source>
        <dbReference type="ARBA" id="ARBA00013208"/>
    </source>
</evidence>
<feature type="repeat" description="PPR" evidence="14">
    <location>
        <begin position="501"/>
        <end position="535"/>
    </location>
</feature>
<dbReference type="Proteomes" id="UP000516437">
    <property type="component" value="Chromosome 6"/>
</dbReference>
<dbReference type="PANTHER" id="PTHR47931:SF2">
    <property type="entry name" value="OS01G0228400 PROTEIN"/>
    <property type="match status" value="1"/>
</dbReference>
<name>A0A6A1V873_9ROSI</name>
<feature type="compositionally biased region" description="Basic and acidic residues" evidence="15">
    <location>
        <begin position="79"/>
        <end position="90"/>
    </location>
</feature>
<keyword evidence="7" id="KW-0934">Plastid</keyword>
<accession>A0A6A1V873</accession>
<dbReference type="GO" id="GO:0004252">
    <property type="term" value="F:serine-type endopeptidase activity"/>
    <property type="evidence" value="ECO:0007669"/>
    <property type="project" value="InterPro"/>
</dbReference>
<dbReference type="GO" id="GO:0016020">
    <property type="term" value="C:membrane"/>
    <property type="evidence" value="ECO:0007669"/>
    <property type="project" value="UniProtKB-SubCell"/>
</dbReference>
<dbReference type="EMBL" id="RXIC02000024">
    <property type="protein sequence ID" value="KAB1209052.1"/>
    <property type="molecule type" value="Genomic_DNA"/>
</dbReference>
<reference evidence="17 18" key="1">
    <citation type="journal article" date="2019" name="Plant Biotechnol. J.">
        <title>The red bayberry genome and genetic basis of sex determination.</title>
        <authorList>
            <person name="Jia H.M."/>
            <person name="Jia H.J."/>
            <person name="Cai Q.L."/>
            <person name="Wang Y."/>
            <person name="Zhao H.B."/>
            <person name="Yang W.F."/>
            <person name="Wang G.Y."/>
            <person name="Li Y.H."/>
            <person name="Zhan D.L."/>
            <person name="Shen Y.T."/>
            <person name="Niu Q.F."/>
            <person name="Chang L."/>
            <person name="Qiu J."/>
            <person name="Zhao L."/>
            <person name="Xie H.B."/>
            <person name="Fu W.Y."/>
            <person name="Jin J."/>
            <person name="Li X.W."/>
            <person name="Jiao Y."/>
            <person name="Zhou C.C."/>
            <person name="Tu T."/>
            <person name="Chai C.Y."/>
            <person name="Gao J.L."/>
            <person name="Fan L.J."/>
            <person name="van de Weg E."/>
            <person name="Wang J.Y."/>
            <person name="Gao Z.S."/>
        </authorList>
    </citation>
    <scope>NUCLEOTIDE SEQUENCE [LARGE SCALE GENOMIC DNA]</scope>
    <source>
        <tissue evidence="17">Leaves</tissue>
    </source>
</reference>
<organism evidence="17 18">
    <name type="scientific">Morella rubra</name>
    <name type="common">Chinese bayberry</name>
    <dbReference type="NCBI Taxonomy" id="262757"/>
    <lineage>
        <taxon>Eukaryota</taxon>
        <taxon>Viridiplantae</taxon>
        <taxon>Streptophyta</taxon>
        <taxon>Embryophyta</taxon>
        <taxon>Tracheophyta</taxon>
        <taxon>Spermatophyta</taxon>
        <taxon>Magnoliopsida</taxon>
        <taxon>eudicotyledons</taxon>
        <taxon>Gunneridae</taxon>
        <taxon>Pentapetalae</taxon>
        <taxon>rosids</taxon>
        <taxon>fabids</taxon>
        <taxon>Fagales</taxon>
        <taxon>Myricaceae</taxon>
        <taxon>Morella</taxon>
    </lineage>
</organism>